<gene>
    <name evidence="2" type="ORF">HG263_17995</name>
</gene>
<evidence type="ECO:0000259" key="1">
    <source>
        <dbReference type="Pfam" id="PF01636"/>
    </source>
</evidence>
<comment type="caution">
    <text evidence="2">The sequence shown here is derived from an EMBL/GenBank/DDBJ whole genome shotgun (WGS) entry which is preliminary data.</text>
</comment>
<reference evidence="2 3" key="1">
    <citation type="submission" date="2020-04" db="EMBL/GenBank/DDBJ databases">
        <title>Pseudoalteromonas caenipelagi sp. nov., isolated from a tidal flat.</title>
        <authorList>
            <person name="Park S."/>
            <person name="Yoon J.-H."/>
        </authorList>
    </citation>
    <scope>NUCLEOTIDE SEQUENCE [LARGE SCALE GENOMIC DNA]</scope>
    <source>
        <strain evidence="2 3">JBTF-M23</strain>
    </source>
</reference>
<protein>
    <submittedName>
        <fullName evidence="2">Phosphotransferase</fullName>
    </submittedName>
</protein>
<feature type="domain" description="Aminoglycoside phosphotransferase" evidence="1">
    <location>
        <begin position="5"/>
        <end position="195"/>
    </location>
</feature>
<organism evidence="2 3">
    <name type="scientific">Pseudoalteromonas caenipelagi</name>
    <dbReference type="NCBI Taxonomy" id="2726988"/>
    <lineage>
        <taxon>Bacteria</taxon>
        <taxon>Pseudomonadati</taxon>
        <taxon>Pseudomonadota</taxon>
        <taxon>Gammaproteobacteria</taxon>
        <taxon>Alteromonadales</taxon>
        <taxon>Pseudoalteromonadaceae</taxon>
        <taxon>Pseudoalteromonas</taxon>
    </lineage>
</organism>
<dbReference type="Gene3D" id="3.90.1200.10">
    <property type="match status" value="1"/>
</dbReference>
<dbReference type="InterPro" id="IPR002575">
    <property type="entry name" value="Aminoglycoside_PTrfase"/>
</dbReference>
<dbReference type="Gene3D" id="3.30.200.20">
    <property type="entry name" value="Phosphorylase Kinase, domain 1"/>
    <property type="match status" value="1"/>
</dbReference>
<dbReference type="AlphaFoldDB" id="A0A849VIB1"/>
<accession>A0A849VIB1</accession>
<evidence type="ECO:0000313" key="3">
    <source>
        <dbReference type="Proteomes" id="UP000586305"/>
    </source>
</evidence>
<dbReference type="EMBL" id="JABBPG010000009">
    <property type="protein sequence ID" value="NOU52418.1"/>
    <property type="molecule type" value="Genomic_DNA"/>
</dbReference>
<sequence length="296" mass="34630">MVAQKSYILMDSDPNKLDNQPFIELNTSFAKQGLRVPKILLFSESKGLILLEDLGGEHLADRLSSDSRYQDYREILALLPNIAHTPVSAYMKPYDADFIAMEMDIFWQWLIVEWLKLENEQLPKQQWQTMKSLLVEAMTSQPQVTMHRDFHSRNIMRTQGQWALIDYQDAVQGPVTYDAVSLLRDCYFNLPSEEFTRLRLHSFEILKEADLLSGMSYEQYCYYFDLTGLQRHLKAAGIFCRLLLRDNKAGYLNNIMPTLQYIEDVANCYEPFQWLATWLRHDIMPKVEAKLSCSTR</sequence>
<keyword evidence="3" id="KW-1185">Reference proteome</keyword>
<proteinExistence type="predicted"/>
<evidence type="ECO:0000313" key="2">
    <source>
        <dbReference type="EMBL" id="NOU52418.1"/>
    </source>
</evidence>
<dbReference type="InterPro" id="IPR011009">
    <property type="entry name" value="Kinase-like_dom_sf"/>
</dbReference>
<dbReference type="Pfam" id="PF01636">
    <property type="entry name" value="APH"/>
    <property type="match status" value="1"/>
</dbReference>
<keyword evidence="2" id="KW-0808">Transferase</keyword>
<dbReference type="GO" id="GO:0016740">
    <property type="term" value="F:transferase activity"/>
    <property type="evidence" value="ECO:0007669"/>
    <property type="project" value="UniProtKB-KW"/>
</dbReference>
<dbReference type="Proteomes" id="UP000586305">
    <property type="component" value="Unassembled WGS sequence"/>
</dbReference>
<name>A0A849VIB1_9GAMM</name>
<dbReference type="SUPFAM" id="SSF56112">
    <property type="entry name" value="Protein kinase-like (PK-like)"/>
    <property type="match status" value="1"/>
</dbReference>